<dbReference type="AlphaFoldDB" id="A0A9P6L7U1"/>
<evidence type="ECO:0000313" key="1">
    <source>
        <dbReference type="EMBL" id="KAF9785978.1"/>
    </source>
</evidence>
<accession>A0A9P6L7U1</accession>
<reference evidence="1" key="2">
    <citation type="submission" date="2020-11" db="EMBL/GenBank/DDBJ databases">
        <authorList>
            <consortium name="DOE Joint Genome Institute"/>
            <person name="Kuo A."/>
            <person name="Miyauchi S."/>
            <person name="Kiss E."/>
            <person name="Drula E."/>
            <person name="Kohler A."/>
            <person name="Sanchez-Garcia M."/>
            <person name="Andreopoulos B."/>
            <person name="Barry K.W."/>
            <person name="Bonito G."/>
            <person name="Buee M."/>
            <person name="Carver A."/>
            <person name="Chen C."/>
            <person name="Cichocki N."/>
            <person name="Clum A."/>
            <person name="Culley D."/>
            <person name="Crous P.W."/>
            <person name="Fauchery L."/>
            <person name="Girlanda M."/>
            <person name="Hayes R."/>
            <person name="Keri Z."/>
            <person name="Labutti K."/>
            <person name="Lipzen A."/>
            <person name="Lombard V."/>
            <person name="Magnuson J."/>
            <person name="Maillard F."/>
            <person name="Morin E."/>
            <person name="Murat C."/>
            <person name="Nolan M."/>
            <person name="Ohm R."/>
            <person name="Pangilinan J."/>
            <person name="Pereira M."/>
            <person name="Perotto S."/>
            <person name="Peter M."/>
            <person name="Riley R."/>
            <person name="Sitrit Y."/>
            <person name="Stielow B."/>
            <person name="Szollosi G."/>
            <person name="Zifcakova L."/>
            <person name="Stursova M."/>
            <person name="Spatafora J.W."/>
            <person name="Tedersoo L."/>
            <person name="Vaario L.-M."/>
            <person name="Yamada A."/>
            <person name="Yan M."/>
            <person name="Wang P."/>
            <person name="Xu J."/>
            <person name="Bruns T."/>
            <person name="Baldrian P."/>
            <person name="Vilgalys R."/>
            <person name="Henrissat B."/>
            <person name="Grigoriev I.V."/>
            <person name="Hibbett D."/>
            <person name="Nagy L.G."/>
            <person name="Martin F.M."/>
        </authorList>
    </citation>
    <scope>NUCLEOTIDE SEQUENCE</scope>
    <source>
        <strain evidence="1">UH-Tt-Lm1</strain>
    </source>
</reference>
<reference evidence="1" key="1">
    <citation type="journal article" date="2020" name="Nat. Commun.">
        <title>Large-scale genome sequencing of mycorrhizal fungi provides insights into the early evolution of symbiotic traits.</title>
        <authorList>
            <person name="Miyauchi S."/>
            <person name="Kiss E."/>
            <person name="Kuo A."/>
            <person name="Drula E."/>
            <person name="Kohler A."/>
            <person name="Sanchez-Garcia M."/>
            <person name="Morin E."/>
            <person name="Andreopoulos B."/>
            <person name="Barry K.W."/>
            <person name="Bonito G."/>
            <person name="Buee M."/>
            <person name="Carver A."/>
            <person name="Chen C."/>
            <person name="Cichocki N."/>
            <person name="Clum A."/>
            <person name="Culley D."/>
            <person name="Crous P.W."/>
            <person name="Fauchery L."/>
            <person name="Girlanda M."/>
            <person name="Hayes R.D."/>
            <person name="Keri Z."/>
            <person name="LaButti K."/>
            <person name="Lipzen A."/>
            <person name="Lombard V."/>
            <person name="Magnuson J."/>
            <person name="Maillard F."/>
            <person name="Murat C."/>
            <person name="Nolan M."/>
            <person name="Ohm R.A."/>
            <person name="Pangilinan J."/>
            <person name="Pereira M.F."/>
            <person name="Perotto S."/>
            <person name="Peter M."/>
            <person name="Pfister S."/>
            <person name="Riley R."/>
            <person name="Sitrit Y."/>
            <person name="Stielow J.B."/>
            <person name="Szollosi G."/>
            <person name="Zifcakova L."/>
            <person name="Stursova M."/>
            <person name="Spatafora J.W."/>
            <person name="Tedersoo L."/>
            <person name="Vaario L.M."/>
            <person name="Yamada A."/>
            <person name="Yan M."/>
            <person name="Wang P."/>
            <person name="Xu J."/>
            <person name="Bruns T."/>
            <person name="Baldrian P."/>
            <person name="Vilgalys R."/>
            <person name="Dunand C."/>
            <person name="Henrissat B."/>
            <person name="Grigoriev I.V."/>
            <person name="Hibbett D."/>
            <person name="Nagy L.G."/>
            <person name="Martin F.M."/>
        </authorList>
    </citation>
    <scope>NUCLEOTIDE SEQUENCE</scope>
    <source>
        <strain evidence="1">UH-Tt-Lm1</strain>
    </source>
</reference>
<dbReference type="OrthoDB" id="433924at2759"/>
<proteinExistence type="predicted"/>
<name>A0A9P6L7U1_9AGAM</name>
<sequence>MDVDLQNPPPSPPRPENLIAADDLLHTIIPEQNYEQMPKVPEQPIARTSTKIKISELSRKDTKWSGTLFNSISEVDAEKLCDVTIQDHTAARGMKLELFLQKSDSIRMRKFYDLSDLDLLLPSFSQVTQFASLVPFEEKDKETFATMREYLLLKEKAEKDAVAYMIVAPMSKPAFALLGTPKHMESKDALLVALALLTIPTKKDQEEMAIFRPSEEVKIRLPAPPDPEDNVTLSAYHLARHVLGVSKHLVAFLSSTPRSCVIWPQQSKASDVWISEDIKYLRFILDRHRAHVYDPKDRVAPRIVFVHVGRMKDIHTMPRIARFRTAPLDLQFLTYGTHPTVPTREWGIHGFNKSGGILTFTAHALLNDLDGVDRLIERVSSHEHWACYVTPVVLGAAVRWAKELEYPALAAIISDRLGKRIAEGKIACMLAPPTNSHLSRHAKDCDTWVEYHHMQSQLDPQEIVDDCEDIYQDAYRDVAKRDRDGLVLSDLQRDLVKMSNQPAIKYEFRRFVIVKSTGDVYGRPGEEDWCEWKSVSDFKFGDEVLRPEAET</sequence>
<dbReference type="Proteomes" id="UP000736335">
    <property type="component" value="Unassembled WGS sequence"/>
</dbReference>
<gene>
    <name evidence="1" type="ORF">BJ322DRAFT_757200</name>
</gene>
<protein>
    <submittedName>
        <fullName evidence="1">Uncharacterized protein</fullName>
    </submittedName>
</protein>
<comment type="caution">
    <text evidence="1">The sequence shown here is derived from an EMBL/GenBank/DDBJ whole genome shotgun (WGS) entry which is preliminary data.</text>
</comment>
<keyword evidence="2" id="KW-1185">Reference proteome</keyword>
<dbReference type="EMBL" id="WIUZ02000006">
    <property type="protein sequence ID" value="KAF9785978.1"/>
    <property type="molecule type" value="Genomic_DNA"/>
</dbReference>
<organism evidence="1 2">
    <name type="scientific">Thelephora terrestris</name>
    <dbReference type="NCBI Taxonomy" id="56493"/>
    <lineage>
        <taxon>Eukaryota</taxon>
        <taxon>Fungi</taxon>
        <taxon>Dikarya</taxon>
        <taxon>Basidiomycota</taxon>
        <taxon>Agaricomycotina</taxon>
        <taxon>Agaricomycetes</taxon>
        <taxon>Thelephorales</taxon>
        <taxon>Thelephoraceae</taxon>
        <taxon>Thelephora</taxon>
    </lineage>
</organism>
<evidence type="ECO:0000313" key="2">
    <source>
        <dbReference type="Proteomes" id="UP000736335"/>
    </source>
</evidence>